<reference evidence="2" key="1">
    <citation type="submission" date="2017-08" db="EMBL/GenBank/DDBJ databases">
        <authorList>
            <person name="Imhoff J.F."/>
            <person name="Rahn T."/>
            <person name="Kuenzel S."/>
            <person name="Neulinger S.C."/>
        </authorList>
    </citation>
    <scope>NUCLEOTIDE SEQUENCE</scope>
    <source>
        <strain evidence="2">IM 151</strain>
    </source>
</reference>
<organism evidence="2 3">
    <name type="scientific">Rubrivivax gelatinosus</name>
    <name type="common">Rhodocyclus gelatinosus</name>
    <name type="synonym">Rhodopseudomonas gelatinosa</name>
    <dbReference type="NCBI Taxonomy" id="28068"/>
    <lineage>
        <taxon>Bacteria</taxon>
        <taxon>Pseudomonadati</taxon>
        <taxon>Pseudomonadota</taxon>
        <taxon>Betaproteobacteria</taxon>
        <taxon>Burkholderiales</taxon>
        <taxon>Sphaerotilaceae</taxon>
        <taxon>Rubrivivax</taxon>
    </lineage>
</organism>
<proteinExistence type="predicted"/>
<feature type="compositionally biased region" description="Basic residues" evidence="1">
    <location>
        <begin position="1"/>
        <end position="12"/>
    </location>
</feature>
<evidence type="ECO:0000313" key="2">
    <source>
        <dbReference type="EMBL" id="MBK1711647.1"/>
    </source>
</evidence>
<sequence>MPALFSHRRRRNGSPDWPASPGEAAAAGTRAGAACGWYESSLELMQGLAVTEHAELDEFGAPEWPQALSQPSRNPGDAG</sequence>
<dbReference type="Proteomes" id="UP001041814">
    <property type="component" value="Unassembled WGS sequence"/>
</dbReference>
<protein>
    <submittedName>
        <fullName evidence="2">Uncharacterized protein</fullName>
    </submittedName>
</protein>
<dbReference type="RefSeq" id="WP_200226584.1">
    <property type="nucleotide sequence ID" value="NZ_NRRT01000005.1"/>
</dbReference>
<evidence type="ECO:0000256" key="1">
    <source>
        <dbReference type="SAM" id="MobiDB-lite"/>
    </source>
</evidence>
<dbReference type="EMBL" id="NRRU01000005">
    <property type="protein sequence ID" value="MBK1711647.1"/>
    <property type="molecule type" value="Genomic_DNA"/>
</dbReference>
<reference evidence="2" key="2">
    <citation type="journal article" date="2020" name="Microorganisms">
        <title>Osmotic Adaptation and Compatible Solute Biosynthesis of Phototrophic Bacteria as Revealed from Genome Analyses.</title>
        <authorList>
            <person name="Imhoff J.F."/>
            <person name="Rahn T."/>
            <person name="Kunzel S."/>
            <person name="Keller A."/>
            <person name="Neulinger S.C."/>
        </authorList>
    </citation>
    <scope>NUCLEOTIDE SEQUENCE</scope>
    <source>
        <strain evidence="2">IM 151</strain>
    </source>
</reference>
<feature type="region of interest" description="Disordered" evidence="1">
    <location>
        <begin position="59"/>
        <end position="79"/>
    </location>
</feature>
<gene>
    <name evidence="2" type="ORF">CKO43_02490</name>
</gene>
<name>A0ABS1DS73_RUBGE</name>
<accession>A0ABS1DS73</accession>
<evidence type="ECO:0000313" key="3">
    <source>
        <dbReference type="Proteomes" id="UP001041814"/>
    </source>
</evidence>
<feature type="region of interest" description="Disordered" evidence="1">
    <location>
        <begin position="1"/>
        <end position="25"/>
    </location>
</feature>
<comment type="caution">
    <text evidence="2">The sequence shown here is derived from an EMBL/GenBank/DDBJ whole genome shotgun (WGS) entry which is preliminary data.</text>
</comment>
<keyword evidence="3" id="KW-1185">Reference proteome</keyword>